<dbReference type="EMBL" id="JAOPJF010000081">
    <property type="protein sequence ID" value="KAK1140542.1"/>
    <property type="molecule type" value="Genomic_DNA"/>
</dbReference>
<name>A0ACC3ARZ8_9EURO</name>
<reference evidence="1 2" key="1">
    <citation type="journal article" date="2023" name="ACS Omega">
        <title>Identification of the Neoaspergillic Acid Biosynthesis Gene Cluster by Establishing an In Vitro CRISPR-Ribonucleoprotein Genetic System in Aspergillus melleus.</title>
        <authorList>
            <person name="Yuan B."/>
            <person name="Grau M.F."/>
            <person name="Murata R.M."/>
            <person name="Torok T."/>
            <person name="Venkateswaran K."/>
            <person name="Stajich J.E."/>
            <person name="Wang C.C.C."/>
        </authorList>
    </citation>
    <scope>NUCLEOTIDE SEQUENCE [LARGE SCALE GENOMIC DNA]</scope>
    <source>
        <strain evidence="1 2">IMV 1140</strain>
    </source>
</reference>
<sequence length="867" mass="82910">MRSNNLLLLASLASYGVALPTADLESRTFGLIPGIVSGVAHDLTALIGLLLGDGGHTPATILSGISARAAAALEGGALGCKAGDVHAHARAELAAWVRAHADLHLEASLKTALLDWCDGEESATLSVGTCAGLSLFIPTCADIAAKGDLYVTIDGIFSTAELAAEVVLNASAQTHLSAFIKGSIGAALDAKIKAGLGLCAGGGVVTDLSADIKAALKVWLHGSDCSLSASLKASVIAWLEGKLEGEVVHLGSLPTGGVATISAGAAVEALIEESGALAASAQASLAAFLKSDISAGIEVDIETALNLCIKGGLASSLDVEVRTALATWLSGSSCRLGAELKSVLILWLSFAVSGEVSIDIHTGIISELTSFLEGTVETTLGGSIRGIISLLISGESFINLSLEARAQLVAICGGAASVEIDSHIQLILIGIISGCDTGAGTGTNTGSSSSGVPSIPAVTPSGSSPVIPGASSTAGVPGVSTPGVPEGPAPTGTAPAGGDVPSGTAPVEATSTPCDTLTSQNVVPIVTGSEGVPTGTAPAEQPAPSGTAPSGGDVPAPSGTVPAGGNVPSGTAPAGGDVPAPSGTAPAGGEVPVPSGGASSTPCDTLTSETVVPIVTGSDSPAPTGPAGGEVPAHSGTVPAGGNVPSGTAPSGVSPTDSVSVPEGPAPTGTAPAGGEVPVPSGGASSTPCDTLTSETVVPIVTGSETVPTGTAPVEQPAPSGTAPAGGDVPSGTAPVEATSTPCDTLTSQNVVPIVTGSDSPAPTAPAEQPAPSGTAPAGGDVPAPSGTAPAGGEVPAPSGGASTTPCDTLTSENVVPIATKTDAPAPSGPTGVSPEITTAPVPAASSGPGPKVVTITTTVSVSACEL</sequence>
<evidence type="ECO:0000313" key="1">
    <source>
        <dbReference type="EMBL" id="KAK1140542.1"/>
    </source>
</evidence>
<gene>
    <name evidence="1" type="ORF">N8T08_010288</name>
</gene>
<comment type="caution">
    <text evidence="1">The sequence shown here is derived from an EMBL/GenBank/DDBJ whole genome shotgun (WGS) entry which is preliminary data.</text>
</comment>
<dbReference type="Proteomes" id="UP001177260">
    <property type="component" value="Unassembled WGS sequence"/>
</dbReference>
<organism evidence="1 2">
    <name type="scientific">Aspergillus melleus</name>
    <dbReference type="NCBI Taxonomy" id="138277"/>
    <lineage>
        <taxon>Eukaryota</taxon>
        <taxon>Fungi</taxon>
        <taxon>Dikarya</taxon>
        <taxon>Ascomycota</taxon>
        <taxon>Pezizomycotina</taxon>
        <taxon>Eurotiomycetes</taxon>
        <taxon>Eurotiomycetidae</taxon>
        <taxon>Eurotiales</taxon>
        <taxon>Aspergillaceae</taxon>
        <taxon>Aspergillus</taxon>
        <taxon>Aspergillus subgen. Circumdati</taxon>
    </lineage>
</organism>
<keyword evidence="2" id="KW-1185">Reference proteome</keyword>
<accession>A0ACC3ARZ8</accession>
<protein>
    <submittedName>
        <fullName evidence="1">Uncharacterized protein</fullName>
    </submittedName>
</protein>
<evidence type="ECO:0000313" key="2">
    <source>
        <dbReference type="Proteomes" id="UP001177260"/>
    </source>
</evidence>
<proteinExistence type="predicted"/>